<sequence length="156" mass="17570">MCENFYPVVARSKWPLLSCCDDSDFCNEGPFSNPRPLSREHSTAGAKVYNTGEVLLRDLLNHTRFSSNNGSTAVNKTYSVNQSVVLSVLFVGLFLLVAILAFGFYVLRKQSTYFKHHMCSILTGEDPSLLVLHSERRNTKLTSKQLQSEKLRCSET</sequence>
<proteinExistence type="predicted"/>
<keyword evidence="1" id="KW-1133">Transmembrane helix</keyword>
<dbReference type="EMBL" id="OC320993">
    <property type="protein sequence ID" value="CAD7409226.1"/>
    <property type="molecule type" value="Genomic_DNA"/>
</dbReference>
<keyword evidence="1" id="KW-0472">Membrane</keyword>
<dbReference type="AlphaFoldDB" id="A0A7R9H622"/>
<accession>A0A7R9H622</accession>
<evidence type="ECO:0000256" key="1">
    <source>
        <dbReference type="SAM" id="Phobius"/>
    </source>
</evidence>
<protein>
    <submittedName>
        <fullName evidence="2">Uncharacterized protein</fullName>
    </submittedName>
</protein>
<evidence type="ECO:0000313" key="2">
    <source>
        <dbReference type="EMBL" id="CAD7409226.1"/>
    </source>
</evidence>
<name>A0A7R9H622_TIMCR</name>
<reference evidence="2" key="1">
    <citation type="submission" date="2020-11" db="EMBL/GenBank/DDBJ databases">
        <authorList>
            <person name="Tran Van P."/>
        </authorList>
    </citation>
    <scope>NUCLEOTIDE SEQUENCE</scope>
</reference>
<gene>
    <name evidence="2" type="ORF">TCEB3V08_LOCUS9925</name>
</gene>
<keyword evidence="1" id="KW-0812">Transmembrane</keyword>
<feature type="transmembrane region" description="Helical" evidence="1">
    <location>
        <begin position="84"/>
        <end position="107"/>
    </location>
</feature>
<organism evidence="2">
    <name type="scientific">Timema cristinae</name>
    <name type="common">Walking stick</name>
    <dbReference type="NCBI Taxonomy" id="61476"/>
    <lineage>
        <taxon>Eukaryota</taxon>
        <taxon>Metazoa</taxon>
        <taxon>Ecdysozoa</taxon>
        <taxon>Arthropoda</taxon>
        <taxon>Hexapoda</taxon>
        <taxon>Insecta</taxon>
        <taxon>Pterygota</taxon>
        <taxon>Neoptera</taxon>
        <taxon>Polyneoptera</taxon>
        <taxon>Phasmatodea</taxon>
        <taxon>Timematodea</taxon>
        <taxon>Timematoidea</taxon>
        <taxon>Timematidae</taxon>
        <taxon>Timema</taxon>
    </lineage>
</organism>